<reference evidence="1" key="1">
    <citation type="submission" date="2007-06" db="EMBL/GenBank/DDBJ databases">
        <title>Complete sequence of Marinomonas sp. MWYL1.</title>
        <authorList>
            <consortium name="US DOE Joint Genome Institute"/>
            <person name="Copeland A."/>
            <person name="Lucas S."/>
            <person name="Lapidus A."/>
            <person name="Barry K."/>
            <person name="Glavina del Rio T."/>
            <person name="Dalin E."/>
            <person name="Tice H."/>
            <person name="Pitluck S."/>
            <person name="Kiss H."/>
            <person name="Brettin T."/>
            <person name="Bruce D."/>
            <person name="Detter J.C."/>
            <person name="Han C."/>
            <person name="Schmutz J."/>
            <person name="Larimer F."/>
            <person name="Land M."/>
            <person name="Hauser L."/>
            <person name="Kyrpides N."/>
            <person name="Kim E."/>
            <person name="Johnston A.W.B."/>
            <person name="Todd J.D."/>
            <person name="Rogers R."/>
            <person name="Wexler M."/>
            <person name="Bond P.L."/>
            <person name="Li Y."/>
            <person name="Richardson P."/>
        </authorList>
    </citation>
    <scope>NUCLEOTIDE SEQUENCE [LARGE SCALE GENOMIC DNA]</scope>
    <source>
        <strain evidence="1">MWYL1</strain>
    </source>
</reference>
<evidence type="ECO:0000313" key="1">
    <source>
        <dbReference type="EMBL" id="ABR72270.1"/>
    </source>
</evidence>
<dbReference type="OrthoDB" id="9808906at2"/>
<dbReference type="AlphaFoldDB" id="A6W0P1"/>
<dbReference type="Pfam" id="PF07661">
    <property type="entry name" value="MORN_2"/>
    <property type="match status" value="2"/>
</dbReference>
<name>A6W0P1_MARMS</name>
<dbReference type="KEGG" id="mmw:Mmwyl1_3367"/>
<dbReference type="InterPro" id="IPR011652">
    <property type="entry name" value="MORN_2"/>
</dbReference>
<accession>A6W0P1</accession>
<proteinExistence type="predicted"/>
<gene>
    <name evidence="1" type="ordered locus">Mmwyl1_3367</name>
</gene>
<dbReference type="SUPFAM" id="SSF82185">
    <property type="entry name" value="Histone H3 K4-specific methyltransferase SET7/9 N-terminal domain"/>
    <property type="match status" value="1"/>
</dbReference>
<dbReference type="HOGENOM" id="CLU_1703041_0_0_6"/>
<dbReference type="eggNOG" id="COG2849">
    <property type="taxonomic scope" value="Bacteria"/>
</dbReference>
<organism evidence="1">
    <name type="scientific">Marinomonas sp. (strain MWYL1)</name>
    <dbReference type="NCBI Taxonomy" id="400668"/>
    <lineage>
        <taxon>Bacteria</taxon>
        <taxon>Pseudomonadati</taxon>
        <taxon>Pseudomonadota</taxon>
        <taxon>Gammaproteobacteria</taxon>
        <taxon>Oceanospirillales</taxon>
        <taxon>Oceanospirillaceae</taxon>
        <taxon>Marinomonas</taxon>
    </lineage>
</organism>
<evidence type="ECO:0008006" key="2">
    <source>
        <dbReference type="Google" id="ProtNLM"/>
    </source>
</evidence>
<sequence length="152" mass="17984">MSKLKWTIKGQLEVVYTGTLKNMERYTGWAVLDDYGQGECVEGVKVGQWEYFHQDGKPMMIEEYNDKGQKHGPSQAFHNNGQLERDCYYENGKNSRDSLHYWEDGSLKSHIRYSPEGLILESKTYYPTTGVLRDHQIMERRKVDRRWKTRLL</sequence>
<dbReference type="EMBL" id="CP000749">
    <property type="protein sequence ID" value="ABR72270.1"/>
    <property type="molecule type" value="Genomic_DNA"/>
</dbReference>
<protein>
    <recommendedName>
        <fullName evidence="2">MORN variant repeat protein</fullName>
    </recommendedName>
</protein>
<dbReference type="Gene3D" id="3.90.930.1">
    <property type="match status" value="1"/>
</dbReference>